<dbReference type="RefSeq" id="XP_060417408.1">
    <property type="nucleotide sequence ID" value="XM_060557054.1"/>
</dbReference>
<evidence type="ECO:0000313" key="2">
    <source>
        <dbReference type="EMBL" id="KAK1596555.1"/>
    </source>
</evidence>
<protein>
    <submittedName>
        <fullName evidence="2">Uncharacterized protein</fullName>
    </submittedName>
</protein>
<dbReference type="Proteomes" id="UP001230504">
    <property type="component" value="Unassembled WGS sequence"/>
</dbReference>
<keyword evidence="1" id="KW-0732">Signal</keyword>
<keyword evidence="3" id="KW-1185">Reference proteome</keyword>
<feature type="chain" id="PRO_5042148820" evidence="1">
    <location>
        <begin position="19"/>
        <end position="103"/>
    </location>
</feature>
<dbReference type="EMBL" id="JAHLJV010000011">
    <property type="protein sequence ID" value="KAK1596555.1"/>
    <property type="molecule type" value="Genomic_DNA"/>
</dbReference>
<evidence type="ECO:0000256" key="1">
    <source>
        <dbReference type="SAM" id="SignalP"/>
    </source>
</evidence>
<reference evidence="2" key="1">
    <citation type="submission" date="2021-06" db="EMBL/GenBank/DDBJ databases">
        <title>Comparative genomics, transcriptomics and evolutionary studies reveal genomic signatures of adaptation to plant cell wall in hemibiotrophic fungi.</title>
        <authorList>
            <consortium name="DOE Joint Genome Institute"/>
            <person name="Baroncelli R."/>
            <person name="Diaz J.F."/>
            <person name="Benocci T."/>
            <person name="Peng M."/>
            <person name="Battaglia E."/>
            <person name="Haridas S."/>
            <person name="Andreopoulos W."/>
            <person name="Labutti K."/>
            <person name="Pangilinan J."/>
            <person name="Floch G.L."/>
            <person name="Makela M.R."/>
            <person name="Henrissat B."/>
            <person name="Grigoriev I.V."/>
            <person name="Crouch J.A."/>
            <person name="De Vries R.P."/>
            <person name="Sukno S.A."/>
            <person name="Thon M.R."/>
        </authorList>
    </citation>
    <scope>NUCLEOTIDE SEQUENCE</scope>
    <source>
        <strain evidence="2">CBS 125086</strain>
    </source>
</reference>
<evidence type="ECO:0000313" key="3">
    <source>
        <dbReference type="Proteomes" id="UP001230504"/>
    </source>
</evidence>
<sequence length="103" mass="10630">MLFIRSLIVFAVAIGTSASPAPNPQADTTPAKDRCADVTCPKNSFCKVFDFRLEKPVGCQANGTVAADAETCGSVICPVGLTCCNSPCGVCTSPGVPCVKWVC</sequence>
<organism evidence="2 3">
    <name type="scientific">Colletotrichum navitas</name>
    <dbReference type="NCBI Taxonomy" id="681940"/>
    <lineage>
        <taxon>Eukaryota</taxon>
        <taxon>Fungi</taxon>
        <taxon>Dikarya</taxon>
        <taxon>Ascomycota</taxon>
        <taxon>Pezizomycotina</taxon>
        <taxon>Sordariomycetes</taxon>
        <taxon>Hypocreomycetidae</taxon>
        <taxon>Glomerellales</taxon>
        <taxon>Glomerellaceae</taxon>
        <taxon>Colletotrichum</taxon>
        <taxon>Colletotrichum graminicola species complex</taxon>
    </lineage>
</organism>
<gene>
    <name evidence="2" type="ORF">LY79DRAFT_543553</name>
</gene>
<dbReference type="GeneID" id="85441294"/>
<feature type="signal peptide" evidence="1">
    <location>
        <begin position="1"/>
        <end position="18"/>
    </location>
</feature>
<name>A0AAD8V9I7_9PEZI</name>
<dbReference type="AlphaFoldDB" id="A0AAD8V9I7"/>
<proteinExistence type="predicted"/>
<comment type="caution">
    <text evidence="2">The sequence shown here is derived from an EMBL/GenBank/DDBJ whole genome shotgun (WGS) entry which is preliminary data.</text>
</comment>
<accession>A0AAD8V9I7</accession>